<evidence type="ECO:0000313" key="3">
    <source>
        <dbReference type="Proteomes" id="UP001152622"/>
    </source>
</evidence>
<keyword evidence="3" id="KW-1185">Reference proteome</keyword>
<dbReference type="AlphaFoldDB" id="A0A9Q1J2U4"/>
<dbReference type="InterPro" id="IPR026180">
    <property type="entry name" value="NSL1"/>
</dbReference>
<reference evidence="2" key="1">
    <citation type="journal article" date="2023" name="Science">
        <title>Genome structures resolve the early diversification of teleost fishes.</title>
        <authorList>
            <person name="Parey E."/>
            <person name="Louis A."/>
            <person name="Montfort J."/>
            <person name="Bouchez O."/>
            <person name="Roques C."/>
            <person name="Iampietro C."/>
            <person name="Lluch J."/>
            <person name="Castinel A."/>
            <person name="Donnadieu C."/>
            <person name="Desvignes T."/>
            <person name="Floi Bucao C."/>
            <person name="Jouanno E."/>
            <person name="Wen M."/>
            <person name="Mejri S."/>
            <person name="Dirks R."/>
            <person name="Jansen H."/>
            <person name="Henkel C."/>
            <person name="Chen W.J."/>
            <person name="Zahm M."/>
            <person name="Cabau C."/>
            <person name="Klopp C."/>
            <person name="Thompson A.W."/>
            <person name="Robinson-Rechavi M."/>
            <person name="Braasch I."/>
            <person name="Lecointre G."/>
            <person name="Bobe J."/>
            <person name="Postlethwait J.H."/>
            <person name="Berthelot C."/>
            <person name="Roest Crollius H."/>
            <person name="Guiguen Y."/>
        </authorList>
    </citation>
    <scope>NUCLEOTIDE SEQUENCE</scope>
    <source>
        <strain evidence="2">WJC10195</strain>
    </source>
</reference>
<dbReference type="OrthoDB" id="6022640at2759"/>
<sequence>MAAMAPALTDAPAEAHHIRFKVAPPSSTLSPGSVENNSNGSNILISSNGAVKRKTLVSAGEERSLDFWDGGREEQKPAEVTPTPLGKLQPLVASYLCSDVTSVPSTKESLKLQGVLIKQSVLKTHGILPNSYFSDSDFLPRKHQTVELSEEQLKSLMSGGGQPMANGLAKKLAKTGADRDHATLVNGGRPPVNQDSPAQAPQVAHASISKGDLAAYVAPREPAVMPHTVANGLEHHISAMLSGGRPDSLPQGTGRGTDGLAADREEGGGGGSASPARERRLSPFSSLDTEVRDRTLLSQSQQGKIEGRLRRLRKRLQVVQAKQVERHVQQQLGGFLQITFSKLPSLDALRQRSPAMLTRKAEAALWRVASDPGAEDGLGRFLKGGLVPSELERLSLSGTANLHTAEGAFDSDATESSSGGETDVEEEELTKVDIEQRHISLWRRAEGRHALERATIISHWNWLQAHISDLEYRIRQQTDIYRQIRINKGSIELEDSAPCKVPAISSQDTQDGGSEGMERAVSTHSPVAKSGLWKAIGPGRPINGIVNSSTQRRT</sequence>
<organism evidence="2 3">
    <name type="scientific">Synaphobranchus kaupii</name>
    <name type="common">Kaup's arrowtooth eel</name>
    <dbReference type="NCBI Taxonomy" id="118154"/>
    <lineage>
        <taxon>Eukaryota</taxon>
        <taxon>Metazoa</taxon>
        <taxon>Chordata</taxon>
        <taxon>Craniata</taxon>
        <taxon>Vertebrata</taxon>
        <taxon>Euteleostomi</taxon>
        <taxon>Actinopterygii</taxon>
        <taxon>Neopterygii</taxon>
        <taxon>Teleostei</taxon>
        <taxon>Anguilliformes</taxon>
        <taxon>Synaphobranchidae</taxon>
        <taxon>Synaphobranchus</taxon>
    </lineage>
</organism>
<protein>
    <recommendedName>
        <fullName evidence="4">KAT8 regulatory NSL complex subunit 1</fullName>
    </recommendedName>
</protein>
<feature type="compositionally biased region" description="Polar residues" evidence="1">
    <location>
        <begin position="25"/>
        <end position="35"/>
    </location>
</feature>
<dbReference type="Proteomes" id="UP001152622">
    <property type="component" value="Chromosome 4"/>
</dbReference>
<dbReference type="GO" id="GO:0035035">
    <property type="term" value="F:histone acetyltransferase binding"/>
    <property type="evidence" value="ECO:0007669"/>
    <property type="project" value="TreeGrafter"/>
</dbReference>
<dbReference type="EMBL" id="JAINUF010000004">
    <property type="protein sequence ID" value="KAJ8364774.1"/>
    <property type="molecule type" value="Genomic_DNA"/>
</dbReference>
<feature type="region of interest" description="Disordered" evidence="1">
    <location>
        <begin position="181"/>
        <end position="206"/>
    </location>
</feature>
<gene>
    <name evidence="2" type="ORF">SKAU_G00136050</name>
</gene>
<feature type="region of interest" description="Disordered" evidence="1">
    <location>
        <begin position="240"/>
        <end position="298"/>
    </location>
</feature>
<evidence type="ECO:0000256" key="1">
    <source>
        <dbReference type="SAM" id="MobiDB-lite"/>
    </source>
</evidence>
<evidence type="ECO:0000313" key="2">
    <source>
        <dbReference type="EMBL" id="KAJ8364774.1"/>
    </source>
</evidence>
<evidence type="ECO:0008006" key="4">
    <source>
        <dbReference type="Google" id="ProtNLM"/>
    </source>
</evidence>
<dbReference type="PANTHER" id="PTHR22443:SF19">
    <property type="entry name" value="KAT8 REGULATORY NSL COMPLEX SUBUNIT 1-RELATED"/>
    <property type="match status" value="1"/>
</dbReference>
<dbReference type="PANTHER" id="PTHR22443">
    <property type="entry name" value="NON-SPECIFIC LETHAL 1, ISOFORM M"/>
    <property type="match status" value="1"/>
</dbReference>
<proteinExistence type="predicted"/>
<feature type="region of interest" description="Disordered" evidence="1">
    <location>
        <begin position="405"/>
        <end position="428"/>
    </location>
</feature>
<dbReference type="GO" id="GO:0044545">
    <property type="term" value="C:NSL complex"/>
    <property type="evidence" value="ECO:0007669"/>
    <property type="project" value="TreeGrafter"/>
</dbReference>
<name>A0A9Q1J2U4_SYNKA</name>
<feature type="region of interest" description="Disordered" evidence="1">
    <location>
        <begin position="23"/>
        <end position="45"/>
    </location>
</feature>
<accession>A0A9Q1J2U4</accession>
<comment type="caution">
    <text evidence="2">The sequence shown here is derived from an EMBL/GenBank/DDBJ whole genome shotgun (WGS) entry which is preliminary data.</text>
</comment>
<feature type="compositionally biased region" description="Low complexity" evidence="1">
    <location>
        <begin position="36"/>
        <end position="45"/>
    </location>
</feature>